<keyword evidence="2 3" id="KW-0378">Hydrolase</keyword>
<dbReference type="InterPro" id="IPR006684">
    <property type="entry name" value="YbgC/YbaW"/>
</dbReference>
<sequence length="134" mass="15573">MISPHTIHVHNYHLDGYGHVNNARYLEFLEEARWHYFRELGWHDVLRQIQLVVAHIDIAYRHAAVHDDILLIETNVLSVQSRQLVLRQTVRLSGSLKVAALAQVTLMPTQNGKVFRLPENVLADFKDLMIQENM</sequence>
<comment type="similarity">
    <text evidence="1">Belongs to the 4-hydroxybenzoyl-CoA thioesterase family.</text>
</comment>
<dbReference type="NCBIfam" id="TIGR00051">
    <property type="entry name" value="YbgC/FadM family acyl-CoA thioesterase"/>
    <property type="match status" value="1"/>
</dbReference>
<dbReference type="Pfam" id="PF13279">
    <property type="entry name" value="4HBT_2"/>
    <property type="match status" value="1"/>
</dbReference>
<name>A0A376BRP2_9NEIS</name>
<dbReference type="Proteomes" id="UP000254209">
    <property type="component" value="Unassembled WGS sequence"/>
</dbReference>
<dbReference type="AlphaFoldDB" id="A0A376BRP2"/>
<evidence type="ECO:0000256" key="1">
    <source>
        <dbReference type="ARBA" id="ARBA00005953"/>
    </source>
</evidence>
<gene>
    <name evidence="3" type="primary">fadM</name>
    <name evidence="3" type="ORF">NCTC10283_01430</name>
</gene>
<reference evidence="3 4" key="1">
    <citation type="submission" date="2018-06" db="EMBL/GenBank/DDBJ databases">
        <authorList>
            <consortium name="Pathogen Informatics"/>
            <person name="Doyle S."/>
        </authorList>
    </citation>
    <scope>NUCLEOTIDE SEQUENCE [LARGE SCALE GENOMIC DNA]</scope>
    <source>
        <strain evidence="3 4">NCTC10283</strain>
    </source>
</reference>
<dbReference type="PIRSF" id="PIRSF003230">
    <property type="entry name" value="YbgC"/>
    <property type="match status" value="1"/>
</dbReference>
<dbReference type="InterPro" id="IPR029069">
    <property type="entry name" value="HotDog_dom_sf"/>
</dbReference>
<dbReference type="STRING" id="1120980.GCA_000745955_01284"/>
<keyword evidence="4" id="KW-1185">Reference proteome</keyword>
<dbReference type="InterPro" id="IPR050563">
    <property type="entry name" value="4-hydroxybenzoyl-CoA_TE"/>
</dbReference>
<evidence type="ECO:0000256" key="2">
    <source>
        <dbReference type="ARBA" id="ARBA00022801"/>
    </source>
</evidence>
<proteinExistence type="inferred from homology"/>
<dbReference type="SUPFAM" id="SSF54637">
    <property type="entry name" value="Thioesterase/thiol ester dehydrase-isomerase"/>
    <property type="match status" value="1"/>
</dbReference>
<dbReference type="EC" id="3.1.2.-" evidence="3"/>
<dbReference type="PANTHER" id="PTHR31793:SF24">
    <property type="entry name" value="LONG-CHAIN ACYL-COA THIOESTERASE FADM"/>
    <property type="match status" value="1"/>
</dbReference>
<organism evidence="3 4">
    <name type="scientific">Alysiella crassa</name>
    <dbReference type="NCBI Taxonomy" id="153491"/>
    <lineage>
        <taxon>Bacteria</taxon>
        <taxon>Pseudomonadati</taxon>
        <taxon>Pseudomonadota</taxon>
        <taxon>Betaproteobacteria</taxon>
        <taxon>Neisseriales</taxon>
        <taxon>Neisseriaceae</taxon>
        <taxon>Alysiella</taxon>
    </lineage>
</organism>
<dbReference type="RefSeq" id="WP_034292792.1">
    <property type="nucleotide sequence ID" value="NZ_CP091519.2"/>
</dbReference>
<evidence type="ECO:0000313" key="4">
    <source>
        <dbReference type="Proteomes" id="UP000254209"/>
    </source>
</evidence>
<dbReference type="PANTHER" id="PTHR31793">
    <property type="entry name" value="4-HYDROXYBENZOYL-COA THIOESTERASE FAMILY MEMBER"/>
    <property type="match status" value="1"/>
</dbReference>
<dbReference type="GO" id="GO:0047617">
    <property type="term" value="F:fatty acyl-CoA hydrolase activity"/>
    <property type="evidence" value="ECO:0007669"/>
    <property type="project" value="TreeGrafter"/>
</dbReference>
<dbReference type="Gene3D" id="3.10.129.10">
    <property type="entry name" value="Hotdog Thioesterase"/>
    <property type="match status" value="1"/>
</dbReference>
<dbReference type="CDD" id="cd00586">
    <property type="entry name" value="4HBT"/>
    <property type="match status" value="1"/>
</dbReference>
<dbReference type="EMBL" id="UFSO01000003">
    <property type="protein sequence ID" value="SSY79667.1"/>
    <property type="molecule type" value="Genomic_DNA"/>
</dbReference>
<dbReference type="OrthoDB" id="9799036at2"/>
<accession>A0A376BRP2</accession>
<protein>
    <submittedName>
        <fullName evidence="3">Long-chain acyl-CoA thioesterase FadM</fullName>
        <ecNumber evidence="3">3.1.2.-</ecNumber>
    </submittedName>
</protein>
<evidence type="ECO:0000313" key="3">
    <source>
        <dbReference type="EMBL" id="SSY79667.1"/>
    </source>
</evidence>